<reference evidence="2" key="1">
    <citation type="submission" date="2023-05" db="EMBL/GenBank/DDBJ databases">
        <authorList>
            <person name="Stuckert A."/>
        </authorList>
    </citation>
    <scope>NUCLEOTIDE SEQUENCE</scope>
</reference>
<dbReference type="EMBL" id="CATNWA010020414">
    <property type="protein sequence ID" value="CAI9618228.1"/>
    <property type="molecule type" value="Genomic_DNA"/>
</dbReference>
<feature type="domain" description="GPCR family 3 nine cysteines" evidence="1">
    <location>
        <begin position="51"/>
        <end position="93"/>
    </location>
</feature>
<dbReference type="Gene3D" id="2.10.50.30">
    <property type="entry name" value="GPCR, family 3, nine cysteines domain"/>
    <property type="match status" value="1"/>
</dbReference>
<accession>A0ABN9HEX0</accession>
<dbReference type="Pfam" id="PF07562">
    <property type="entry name" value="NCD3G"/>
    <property type="match status" value="1"/>
</dbReference>
<dbReference type="PANTHER" id="PTHR24061:SF599">
    <property type="entry name" value="G-PROTEIN COUPLED RECEPTORS FAMILY 3 PROFILE DOMAIN-CONTAINING PROTEIN"/>
    <property type="match status" value="1"/>
</dbReference>
<dbReference type="InterPro" id="IPR038550">
    <property type="entry name" value="GPCR_3_9-Cys_sf"/>
</dbReference>
<keyword evidence="3" id="KW-1185">Reference proteome</keyword>
<dbReference type="PANTHER" id="PTHR24061">
    <property type="entry name" value="CALCIUM-SENSING RECEPTOR-RELATED"/>
    <property type="match status" value="1"/>
</dbReference>
<evidence type="ECO:0000313" key="3">
    <source>
        <dbReference type="Proteomes" id="UP001162483"/>
    </source>
</evidence>
<dbReference type="InterPro" id="IPR000068">
    <property type="entry name" value="GPCR_3_Ca_sens_rcpt-rel"/>
</dbReference>
<comment type="caution">
    <text evidence="2">The sequence shown here is derived from an EMBL/GenBank/DDBJ whole genome shotgun (WGS) entry which is preliminary data.</text>
</comment>
<evidence type="ECO:0000313" key="2">
    <source>
        <dbReference type="EMBL" id="CAI9618228.1"/>
    </source>
</evidence>
<organism evidence="2 3">
    <name type="scientific">Staurois parvus</name>
    <dbReference type="NCBI Taxonomy" id="386267"/>
    <lineage>
        <taxon>Eukaryota</taxon>
        <taxon>Metazoa</taxon>
        <taxon>Chordata</taxon>
        <taxon>Craniata</taxon>
        <taxon>Vertebrata</taxon>
        <taxon>Euteleostomi</taxon>
        <taxon>Amphibia</taxon>
        <taxon>Batrachia</taxon>
        <taxon>Anura</taxon>
        <taxon>Neobatrachia</taxon>
        <taxon>Ranoidea</taxon>
        <taxon>Ranidae</taxon>
        <taxon>Staurois</taxon>
    </lineage>
</organism>
<proteinExistence type="predicted"/>
<protein>
    <recommendedName>
        <fullName evidence="1">GPCR family 3 nine cysteines domain-containing protein</fullName>
    </recommendedName>
</protein>
<dbReference type="Proteomes" id="UP001162483">
    <property type="component" value="Unassembled WGS sequence"/>
</dbReference>
<sequence>QISHFKITNKLFIDSLDIIDVDVGNFTPWAAEGQQLFINSQAITWKHNHQVPVSECSEHCLPGSRKKLRSTKYPCCYDCIPCSEGEISNDTAAESQHLLLQLQQ</sequence>
<name>A0ABN9HEX0_9NEOB</name>
<gene>
    <name evidence="2" type="ORF">SPARVUS_LOCUS15652896</name>
</gene>
<feature type="non-terminal residue" evidence="2">
    <location>
        <position position="1"/>
    </location>
</feature>
<dbReference type="InterPro" id="IPR011500">
    <property type="entry name" value="GPCR_3_9-Cys_dom"/>
</dbReference>
<evidence type="ECO:0000259" key="1">
    <source>
        <dbReference type="Pfam" id="PF07562"/>
    </source>
</evidence>